<feature type="coiled-coil region" evidence="1">
    <location>
        <begin position="944"/>
        <end position="1181"/>
    </location>
</feature>
<dbReference type="GO" id="GO:0005737">
    <property type="term" value="C:cytoplasm"/>
    <property type="evidence" value="ECO:0007669"/>
    <property type="project" value="TreeGrafter"/>
</dbReference>
<feature type="compositionally biased region" description="Polar residues" evidence="2">
    <location>
        <begin position="1242"/>
        <end position="1263"/>
    </location>
</feature>
<evidence type="ECO:0000313" key="4">
    <source>
        <dbReference type="Ensembl" id="ENSAPLP00020015890.1"/>
    </source>
</evidence>
<feature type="region of interest" description="Disordered" evidence="2">
    <location>
        <begin position="622"/>
        <end position="653"/>
    </location>
</feature>
<keyword evidence="1" id="KW-0175">Coiled coil</keyword>
<feature type="domain" description="Calponin-homology (CH)" evidence="3">
    <location>
        <begin position="8"/>
        <end position="125"/>
    </location>
</feature>
<dbReference type="GO" id="GO:0051959">
    <property type="term" value="F:dynein light intermediate chain binding"/>
    <property type="evidence" value="ECO:0007669"/>
    <property type="project" value="TreeGrafter"/>
</dbReference>
<accession>A0A8B9T4Z6</accession>
<feature type="region of interest" description="Disordered" evidence="2">
    <location>
        <begin position="803"/>
        <end position="834"/>
    </location>
</feature>
<reference evidence="4" key="1">
    <citation type="submission" date="2019-08" db="EMBL/GenBank/DDBJ databases">
        <title>Three high-quality genomes provides insights into domestication of ducks.</title>
        <authorList>
            <person name="Hou Z.C."/>
            <person name="Zhu F."/>
            <person name="Yin Z.T."/>
            <person name="Zhang F."/>
        </authorList>
    </citation>
    <scope>NUCLEOTIDE SEQUENCE [LARGE SCALE GENOMIC DNA]</scope>
</reference>
<dbReference type="InterPro" id="IPR036872">
    <property type="entry name" value="CH_dom_sf"/>
</dbReference>
<dbReference type="GO" id="GO:0008017">
    <property type="term" value="F:microtubule binding"/>
    <property type="evidence" value="ECO:0007669"/>
    <property type="project" value="TreeGrafter"/>
</dbReference>
<dbReference type="Gene3D" id="1.10.418.10">
    <property type="entry name" value="Calponin-like domain"/>
    <property type="match status" value="1"/>
</dbReference>
<organism evidence="4 5">
    <name type="scientific">Anas platyrhynchos</name>
    <name type="common">Mallard</name>
    <name type="synonym">Anas boschas</name>
    <dbReference type="NCBI Taxonomy" id="8839"/>
    <lineage>
        <taxon>Eukaryota</taxon>
        <taxon>Metazoa</taxon>
        <taxon>Chordata</taxon>
        <taxon>Craniata</taxon>
        <taxon>Vertebrata</taxon>
        <taxon>Euteleostomi</taxon>
        <taxon>Archelosauria</taxon>
        <taxon>Archosauria</taxon>
        <taxon>Dinosauria</taxon>
        <taxon>Saurischia</taxon>
        <taxon>Theropoda</taxon>
        <taxon>Coelurosauria</taxon>
        <taxon>Aves</taxon>
        <taxon>Neognathae</taxon>
        <taxon>Galloanserae</taxon>
        <taxon>Anseriformes</taxon>
        <taxon>Anatidae</taxon>
        <taxon>Anatinae</taxon>
        <taxon>Anas</taxon>
    </lineage>
</organism>
<proteinExistence type="predicted"/>
<dbReference type="PANTHER" id="PTHR18947:SF30">
    <property type="entry name" value="GIRDIN"/>
    <property type="match status" value="1"/>
</dbReference>
<evidence type="ECO:0000259" key="3">
    <source>
        <dbReference type="PROSITE" id="PS50021"/>
    </source>
</evidence>
<evidence type="ECO:0000256" key="1">
    <source>
        <dbReference type="SAM" id="Coils"/>
    </source>
</evidence>
<dbReference type="GO" id="GO:0005813">
    <property type="term" value="C:centrosome"/>
    <property type="evidence" value="ECO:0007669"/>
    <property type="project" value="TreeGrafter"/>
</dbReference>
<dbReference type="AlphaFoldDB" id="A0A8B9T4Z6"/>
<feature type="compositionally biased region" description="Polar residues" evidence="2">
    <location>
        <begin position="811"/>
        <end position="826"/>
    </location>
</feature>
<feature type="region of interest" description="Disordered" evidence="2">
    <location>
        <begin position="1206"/>
        <end position="1269"/>
    </location>
</feature>
<dbReference type="PROSITE" id="PS50021">
    <property type="entry name" value="CH"/>
    <property type="match status" value="1"/>
</dbReference>
<dbReference type="PANTHER" id="PTHR18947">
    <property type="entry name" value="HOOK PROTEINS"/>
    <property type="match status" value="1"/>
</dbReference>
<reference evidence="4" key="2">
    <citation type="submission" date="2025-08" db="UniProtKB">
        <authorList>
            <consortium name="Ensembl"/>
        </authorList>
    </citation>
    <scope>IDENTIFICATION</scope>
</reference>
<feature type="compositionally biased region" description="Polar residues" evidence="2">
    <location>
        <begin position="1215"/>
        <end position="1227"/>
    </location>
</feature>
<name>A0A8B9T4Z6_ANAPL</name>
<protein>
    <submittedName>
        <fullName evidence="4">Coiled-coil domain containing 88A</fullName>
    </submittedName>
</protein>
<evidence type="ECO:0000313" key="5">
    <source>
        <dbReference type="Proteomes" id="UP000694400"/>
    </source>
</evidence>
<evidence type="ECO:0000256" key="2">
    <source>
        <dbReference type="SAM" id="MobiDB-lite"/>
    </source>
</evidence>
<dbReference type="GO" id="GO:0030705">
    <property type="term" value="P:cytoskeleton-dependent intracellular transport"/>
    <property type="evidence" value="ECO:0007669"/>
    <property type="project" value="TreeGrafter"/>
</dbReference>
<dbReference type="SUPFAM" id="SSF116907">
    <property type="entry name" value="Hook domain"/>
    <property type="match status" value="1"/>
</dbReference>
<dbReference type="GO" id="GO:0031122">
    <property type="term" value="P:cytoplasmic microtubule organization"/>
    <property type="evidence" value="ECO:0007669"/>
    <property type="project" value="TreeGrafter"/>
</dbReference>
<dbReference type="Proteomes" id="UP000694400">
    <property type="component" value="Chromosome 3"/>
</dbReference>
<sequence length="1269" mass="149038">VDVSLPSQFMSSPLVTWVKTFGPLAGRNGTNLEEYVALVDGVFLNEVMLQINPKSANQRINKKVNNDTSLRIQNLSILVKQIKTYYQETLQQLIVMSLPNVLIIGRNPFSEEFIESIQCLDFDTRAAVAAHIQEVTHNQENVFDLQWMEVIVLTQEYVEPLLKNMTCFRYRGVCRTSNFFYCRTHIFLLIFYLLDYHRTSEERDSLRFLPHASAAQSPCGSPGMKRTESRQHLSVELADAKNMNLLSEARSARVYRDELDALREKAIRVDKLESEVSRYKERLHDIEFYKARVEELKEDNQVLLETKTMLEDQLEGTRARSDKLHELEKENLQLKAKLHDMEMERDMDRKKIEELMEENMTLEMAQKQSMDESLHLGWELEQINRTTEISEVPQKSLGHEVNELTSSRLLKLEMENQSLLKTVEELQNTVGSVEDSSSRILKMEKENQRLNKKVLTKNEISQEKQSLQNSQNLSKDLMKEKTQLEKTLEALRENSERQIKLLEQENEHLNQTVASLRQRSQISAEARMKEIEKENKILHESIKETSSKLNKIEFEKKQVRKELEHYKEKGERAEELENELHHLEKENELLQKKITNLKITCEKIEALEQENSDLEMENRKLKKTLDKQETSQLEKDKKQLEKENKRLRQQAEIKDSTLEENNVKISNLEKENKSLFKEIVVYKESCIRLKELEKENKELVKRATIDKKTLVTLREDLVSEKLKTQQMNNDLEKLAHELEKIGLNKDRYKLLESKLESTLKKSLEIKEEKIAALEARLEESTNLNQQLRQELKTVKKNYEALKQRQEEERMVQNSPPRSGEENQSVNKWEKENQETTRELLKVKDRLIEVERNNATLQAEKQALKTQLKQLETQNSNLQAQILALQRQTVSLQEQNTTLQTQNAKLQVENSTLNSQSTSLMNQNAQLLIQQSTLENENECVLKDREDLKSLYDSLVKDHEKLEHLHERQASEYESLIAKHGSLKSAHKNLEVEHKDLEDRYNQLLKQKVQLEELEKVLKIEQEKMLQQNEKHETVAVEYKKLRDENDRLAHTYSQLLRENEVLQTDHKNLKTLLNNSKLEQTRLEAEFSKLREQYQQLDITSTKLNNQCELLSQLKGNLEEENRHLLDQIQTLMLQNRTLLEQNMESKDLFHVEQRQYIDKLNELRRQKEKLEEKIMDQYKFYEPSPPRRGNWIALKMKKLIKSKKDANRERLKSVTLTPTRSESSEGFLQLPHQDSQDSSSVGSNSLEDGQTLGTKKSSSEYSKTFILF</sequence>
<dbReference type="InterPro" id="IPR001715">
    <property type="entry name" value="CH_dom"/>
</dbReference>
<feature type="coiled-coil region" evidence="1">
    <location>
        <begin position="262"/>
        <end position="372"/>
    </location>
</feature>
<reference evidence="4" key="3">
    <citation type="submission" date="2025-09" db="UniProtKB">
        <authorList>
            <consortium name="Ensembl"/>
        </authorList>
    </citation>
    <scope>IDENTIFICATION</scope>
</reference>
<dbReference type="Ensembl" id="ENSAPLT00020017153.1">
    <property type="protein sequence ID" value="ENSAPLP00020015890.1"/>
    <property type="gene ID" value="ENSAPLG00020011425.1"/>
</dbReference>